<dbReference type="CDD" id="cd16282">
    <property type="entry name" value="metallo-hydrolase-like_MBL-fold"/>
    <property type="match status" value="1"/>
</dbReference>
<organism evidence="4 5">
    <name type="scientific">Ancylomarina salipaludis</name>
    <dbReference type="NCBI Taxonomy" id="2501299"/>
    <lineage>
        <taxon>Bacteria</taxon>
        <taxon>Pseudomonadati</taxon>
        <taxon>Bacteroidota</taxon>
        <taxon>Bacteroidia</taxon>
        <taxon>Marinilabiliales</taxon>
        <taxon>Marinifilaceae</taxon>
        <taxon>Ancylomarina</taxon>
    </lineage>
</organism>
<dbReference type="InterPro" id="IPR050855">
    <property type="entry name" value="NDM-1-like"/>
</dbReference>
<keyword evidence="4" id="KW-0378">Hydrolase</keyword>
<reference evidence="4 5" key="1">
    <citation type="submission" date="2019-01" db="EMBL/GenBank/DDBJ databases">
        <title>Ancylomarina salipaludis sp. nov., isolated from a salt marsh.</title>
        <authorList>
            <person name="Yoon J.-H."/>
        </authorList>
    </citation>
    <scope>NUCLEOTIDE SEQUENCE [LARGE SCALE GENOMIC DNA]</scope>
    <source>
        <strain evidence="4 5">SHSM-M15</strain>
    </source>
</reference>
<dbReference type="InterPro" id="IPR001279">
    <property type="entry name" value="Metallo-B-lactamas"/>
</dbReference>
<evidence type="ECO:0000259" key="3">
    <source>
        <dbReference type="SMART" id="SM00849"/>
    </source>
</evidence>
<evidence type="ECO:0000256" key="2">
    <source>
        <dbReference type="SAM" id="SignalP"/>
    </source>
</evidence>
<feature type="chain" id="PRO_5020914002" evidence="2">
    <location>
        <begin position="20"/>
        <end position="332"/>
    </location>
</feature>
<gene>
    <name evidence="4" type="ORF">EO244_11950</name>
</gene>
<dbReference type="Pfam" id="PF00753">
    <property type="entry name" value="Lactamase_B"/>
    <property type="match status" value="1"/>
</dbReference>
<dbReference type="SMART" id="SM00849">
    <property type="entry name" value="Lactamase_B"/>
    <property type="match status" value="1"/>
</dbReference>
<keyword evidence="5" id="KW-1185">Reference proteome</keyword>
<dbReference type="PANTHER" id="PTHR42951">
    <property type="entry name" value="METALLO-BETA-LACTAMASE DOMAIN-CONTAINING"/>
    <property type="match status" value="1"/>
</dbReference>
<comment type="similarity">
    <text evidence="1">Belongs to the metallo-beta-lactamase superfamily. Class-B beta-lactamase family.</text>
</comment>
<dbReference type="GO" id="GO:0016787">
    <property type="term" value="F:hydrolase activity"/>
    <property type="evidence" value="ECO:0007669"/>
    <property type="project" value="UniProtKB-KW"/>
</dbReference>
<dbReference type="Proteomes" id="UP000289703">
    <property type="component" value="Unassembled WGS sequence"/>
</dbReference>
<dbReference type="Gene3D" id="3.60.15.10">
    <property type="entry name" value="Ribonuclease Z/Hydroxyacylglutathione hydrolase-like"/>
    <property type="match status" value="1"/>
</dbReference>
<dbReference type="OrthoDB" id="9769598at2"/>
<sequence length="332" mass="37861">MKKYIWIIILTLTSLIAHSEQNNSLIKVTNRLYMISGYGGNVSFLVTEEGVVVIDSGSQEMYGQKIESLIKSITNKPIKYIILTHFHIDHTLGACGFSGNPIIIAHQNLATNLRAHGQNYIDRNKNKYLIPWINSLKENMNQLKQNNDPKWMEIQKQYNSASERLENISESSNVYPLLSFTSEMKLFLGSDTLRLFYPGKAHTNCNIMVEFINQKALATGDLLFNKCLPYIDSNADSDTQNWIKQLVKYSQKDYQYIISGHGALGNTQDLQLMGQYLTELRSKVEAGIASQMNLKELLLEVKMPEYSHWGFQTTLAIEIEALYKELSNQTTK</sequence>
<protein>
    <submittedName>
        <fullName evidence="4">MBL fold metallo-hydrolase</fullName>
    </submittedName>
</protein>
<accession>A0A4Q1JL79</accession>
<name>A0A4Q1JL79_9BACT</name>
<comment type="caution">
    <text evidence="4">The sequence shown here is derived from an EMBL/GenBank/DDBJ whole genome shotgun (WGS) entry which is preliminary data.</text>
</comment>
<dbReference type="PANTHER" id="PTHR42951:SF4">
    <property type="entry name" value="ACYL-COENZYME A THIOESTERASE MBLAC2"/>
    <property type="match status" value="1"/>
</dbReference>
<proteinExistence type="inferred from homology"/>
<keyword evidence="2" id="KW-0732">Signal</keyword>
<feature type="domain" description="Metallo-beta-lactamase" evidence="3">
    <location>
        <begin position="39"/>
        <end position="261"/>
    </location>
</feature>
<dbReference type="SUPFAM" id="SSF56281">
    <property type="entry name" value="Metallo-hydrolase/oxidoreductase"/>
    <property type="match status" value="1"/>
</dbReference>
<evidence type="ECO:0000313" key="4">
    <source>
        <dbReference type="EMBL" id="RXQ92255.1"/>
    </source>
</evidence>
<dbReference type="GO" id="GO:0017001">
    <property type="term" value="P:antibiotic catabolic process"/>
    <property type="evidence" value="ECO:0007669"/>
    <property type="project" value="UniProtKB-ARBA"/>
</dbReference>
<dbReference type="RefSeq" id="WP_129254911.1">
    <property type="nucleotide sequence ID" value="NZ_SAXA01000010.1"/>
</dbReference>
<evidence type="ECO:0000256" key="1">
    <source>
        <dbReference type="ARBA" id="ARBA00005250"/>
    </source>
</evidence>
<dbReference type="AlphaFoldDB" id="A0A4Q1JL79"/>
<evidence type="ECO:0000313" key="5">
    <source>
        <dbReference type="Proteomes" id="UP000289703"/>
    </source>
</evidence>
<feature type="signal peptide" evidence="2">
    <location>
        <begin position="1"/>
        <end position="19"/>
    </location>
</feature>
<dbReference type="EMBL" id="SAXA01000010">
    <property type="protein sequence ID" value="RXQ92255.1"/>
    <property type="molecule type" value="Genomic_DNA"/>
</dbReference>
<dbReference type="InterPro" id="IPR036866">
    <property type="entry name" value="RibonucZ/Hydroxyglut_hydro"/>
</dbReference>